<dbReference type="OrthoDB" id="6105938at2759"/>
<protein>
    <submittedName>
        <fullName evidence="2">Uncharacterized protein</fullName>
    </submittedName>
</protein>
<evidence type="ECO:0000256" key="1">
    <source>
        <dbReference type="SAM" id="MobiDB-lite"/>
    </source>
</evidence>
<dbReference type="PANTHER" id="PTHR38846:SF1">
    <property type="entry name" value="C3H1-TYPE DOMAIN-CONTAINING PROTEIN"/>
    <property type="match status" value="1"/>
</dbReference>
<sequence>MRGGNSLGRGRSKEPRSEYITSGGISLVPRSSQYSSSTSSKSTSADPRPLTPPEQSYFDNFYGFAPAPDAGFAEQFSRLAITQGWSKKHKKQRRQEAIKEELKNLLGTDTSKLEKWQKLCEYVGIGDAPRSITQCKKALGSRKVMVNLINLIDHIKTGVPLIKFKNFDHFCTYTLQPANMIPRAWAKEEGFVKALLRCVT</sequence>
<dbReference type="AlphaFoldDB" id="A0A6A6RQF5"/>
<dbReference type="EMBL" id="MU006793">
    <property type="protein sequence ID" value="KAF2637600.1"/>
    <property type="molecule type" value="Genomic_DNA"/>
</dbReference>
<accession>A0A6A6RQF5</accession>
<keyword evidence="3" id="KW-1185">Reference proteome</keyword>
<feature type="region of interest" description="Disordered" evidence="1">
    <location>
        <begin position="1"/>
        <end position="53"/>
    </location>
</feature>
<evidence type="ECO:0000313" key="2">
    <source>
        <dbReference type="EMBL" id="KAF2637600.1"/>
    </source>
</evidence>
<gene>
    <name evidence="2" type="ORF">P280DRAFT_509788</name>
</gene>
<evidence type="ECO:0000313" key="3">
    <source>
        <dbReference type="Proteomes" id="UP000799753"/>
    </source>
</evidence>
<dbReference type="PANTHER" id="PTHR38846">
    <property type="entry name" value="C3H1-TYPE DOMAIN-CONTAINING PROTEIN"/>
    <property type="match status" value="1"/>
</dbReference>
<feature type="compositionally biased region" description="Low complexity" evidence="1">
    <location>
        <begin position="31"/>
        <end position="44"/>
    </location>
</feature>
<dbReference type="Proteomes" id="UP000799753">
    <property type="component" value="Unassembled WGS sequence"/>
</dbReference>
<name>A0A6A6RQF5_9PLEO</name>
<proteinExistence type="predicted"/>
<reference evidence="2" key="1">
    <citation type="journal article" date="2020" name="Stud. Mycol.">
        <title>101 Dothideomycetes genomes: a test case for predicting lifestyles and emergence of pathogens.</title>
        <authorList>
            <person name="Haridas S."/>
            <person name="Albert R."/>
            <person name="Binder M."/>
            <person name="Bloem J."/>
            <person name="Labutti K."/>
            <person name="Salamov A."/>
            <person name="Andreopoulos B."/>
            <person name="Baker S."/>
            <person name="Barry K."/>
            <person name="Bills G."/>
            <person name="Bluhm B."/>
            <person name="Cannon C."/>
            <person name="Castanera R."/>
            <person name="Culley D."/>
            <person name="Daum C."/>
            <person name="Ezra D."/>
            <person name="Gonzalez J."/>
            <person name="Henrissat B."/>
            <person name="Kuo A."/>
            <person name="Liang C."/>
            <person name="Lipzen A."/>
            <person name="Lutzoni F."/>
            <person name="Magnuson J."/>
            <person name="Mondo S."/>
            <person name="Nolan M."/>
            <person name="Ohm R."/>
            <person name="Pangilinan J."/>
            <person name="Park H.-J."/>
            <person name="Ramirez L."/>
            <person name="Alfaro M."/>
            <person name="Sun H."/>
            <person name="Tritt A."/>
            <person name="Yoshinaga Y."/>
            <person name="Zwiers L.-H."/>
            <person name="Turgeon B."/>
            <person name="Goodwin S."/>
            <person name="Spatafora J."/>
            <person name="Crous P."/>
            <person name="Grigoriev I."/>
        </authorList>
    </citation>
    <scope>NUCLEOTIDE SEQUENCE</scope>
    <source>
        <strain evidence="2">CBS 473.64</strain>
    </source>
</reference>
<organism evidence="2 3">
    <name type="scientific">Massarina eburnea CBS 473.64</name>
    <dbReference type="NCBI Taxonomy" id="1395130"/>
    <lineage>
        <taxon>Eukaryota</taxon>
        <taxon>Fungi</taxon>
        <taxon>Dikarya</taxon>
        <taxon>Ascomycota</taxon>
        <taxon>Pezizomycotina</taxon>
        <taxon>Dothideomycetes</taxon>
        <taxon>Pleosporomycetidae</taxon>
        <taxon>Pleosporales</taxon>
        <taxon>Massarineae</taxon>
        <taxon>Massarinaceae</taxon>
        <taxon>Massarina</taxon>
    </lineage>
</organism>